<gene>
    <name evidence="2" type="ORF">Tci_896535</name>
</gene>
<protein>
    <submittedName>
        <fullName evidence="2">Uncharacterized protein</fullName>
    </submittedName>
</protein>
<accession>A0A699UT87</accession>
<feature type="compositionally biased region" description="Basic residues" evidence="1">
    <location>
        <begin position="1"/>
        <end position="18"/>
    </location>
</feature>
<organism evidence="2">
    <name type="scientific">Tanacetum cinerariifolium</name>
    <name type="common">Dalmatian daisy</name>
    <name type="synonym">Chrysanthemum cinerariifolium</name>
    <dbReference type="NCBI Taxonomy" id="118510"/>
    <lineage>
        <taxon>Eukaryota</taxon>
        <taxon>Viridiplantae</taxon>
        <taxon>Streptophyta</taxon>
        <taxon>Embryophyta</taxon>
        <taxon>Tracheophyta</taxon>
        <taxon>Spermatophyta</taxon>
        <taxon>Magnoliopsida</taxon>
        <taxon>eudicotyledons</taxon>
        <taxon>Gunneridae</taxon>
        <taxon>Pentapetalae</taxon>
        <taxon>asterids</taxon>
        <taxon>campanulids</taxon>
        <taxon>Asterales</taxon>
        <taxon>Asteraceae</taxon>
        <taxon>Asteroideae</taxon>
        <taxon>Anthemideae</taxon>
        <taxon>Anthemidinae</taxon>
        <taxon>Tanacetum</taxon>
    </lineage>
</organism>
<dbReference type="AlphaFoldDB" id="A0A699UT87"/>
<feature type="region of interest" description="Disordered" evidence="1">
    <location>
        <begin position="1"/>
        <end position="25"/>
    </location>
</feature>
<reference evidence="2" key="1">
    <citation type="journal article" date="2019" name="Sci. Rep.">
        <title>Draft genome of Tanacetum cinerariifolium, the natural source of mosquito coil.</title>
        <authorList>
            <person name="Yamashiro T."/>
            <person name="Shiraishi A."/>
            <person name="Satake H."/>
            <person name="Nakayama K."/>
        </authorList>
    </citation>
    <scope>NUCLEOTIDE SEQUENCE</scope>
</reference>
<name>A0A699UT87_TANCI</name>
<comment type="caution">
    <text evidence="2">The sequence shown here is derived from an EMBL/GenBank/DDBJ whole genome shotgun (WGS) entry which is preliminary data.</text>
</comment>
<dbReference type="EMBL" id="BKCJ011353379">
    <property type="protein sequence ID" value="GFD24566.1"/>
    <property type="molecule type" value="Genomic_DNA"/>
</dbReference>
<evidence type="ECO:0000256" key="1">
    <source>
        <dbReference type="SAM" id="MobiDB-lite"/>
    </source>
</evidence>
<sequence length="83" mass="9582">MGPLATRHHPLNHHHHPSLPRQTLGLPLARPPLLLVVRPTLSTHYYYLGHAHQSTKEQTHQEQQELDHLWERSGHYLVEVGSP</sequence>
<evidence type="ECO:0000313" key="2">
    <source>
        <dbReference type="EMBL" id="GFD24566.1"/>
    </source>
</evidence>
<proteinExistence type="predicted"/>